<keyword evidence="1" id="KW-0812">Transmembrane</keyword>
<evidence type="ECO:0000313" key="2">
    <source>
        <dbReference type="EMBL" id="XBS20814.1"/>
    </source>
</evidence>
<evidence type="ECO:0000256" key="1">
    <source>
        <dbReference type="SAM" id="Phobius"/>
    </source>
</evidence>
<accession>A0AAU7NV30</accession>
<dbReference type="KEGG" id="mech:Q9L42_001400"/>
<sequence length="46" mass="5073">MAKQKINNKGIATVGWIRRLGIRTTANFALVAVFGGLLREAALRFE</sequence>
<feature type="transmembrane region" description="Helical" evidence="1">
    <location>
        <begin position="20"/>
        <end position="38"/>
    </location>
</feature>
<evidence type="ECO:0000313" key="3">
    <source>
        <dbReference type="Proteomes" id="UP001225378"/>
    </source>
</evidence>
<reference evidence="2 3" key="1">
    <citation type="journal article" date="2024" name="Microbiology">
        <title>Methylomarinum rosea sp. nov., a novel halophilic methanotrophic bacterium from the hypersaline Lake Elton.</title>
        <authorList>
            <person name="Suleimanov R.Z."/>
            <person name="Oshkin I.Y."/>
            <person name="Danilova O.V."/>
            <person name="Suzina N.E."/>
            <person name="Dedysh S.N."/>
        </authorList>
    </citation>
    <scope>NUCLEOTIDE SEQUENCE [LARGE SCALE GENOMIC DNA]</scope>
    <source>
        <strain evidence="2 3">Ch1-1</strain>
    </source>
</reference>
<dbReference type="EMBL" id="CP157743">
    <property type="protein sequence ID" value="XBS20814.1"/>
    <property type="molecule type" value="Genomic_DNA"/>
</dbReference>
<protein>
    <submittedName>
        <fullName evidence="2">Uncharacterized protein</fullName>
    </submittedName>
</protein>
<gene>
    <name evidence="2" type="ORF">Q9L42_001400</name>
</gene>
<dbReference type="AlphaFoldDB" id="A0AAU7NV30"/>
<keyword evidence="1" id="KW-0472">Membrane</keyword>
<organism evidence="2 3">
    <name type="scientific">Methylomarinum roseum</name>
    <dbReference type="NCBI Taxonomy" id="3067653"/>
    <lineage>
        <taxon>Bacteria</taxon>
        <taxon>Pseudomonadati</taxon>
        <taxon>Pseudomonadota</taxon>
        <taxon>Gammaproteobacteria</taxon>
        <taxon>Methylococcales</taxon>
        <taxon>Methylococcaceae</taxon>
        <taxon>Methylomarinum</taxon>
    </lineage>
</organism>
<keyword evidence="3" id="KW-1185">Reference proteome</keyword>
<keyword evidence="1" id="KW-1133">Transmembrane helix</keyword>
<dbReference type="Proteomes" id="UP001225378">
    <property type="component" value="Chromosome"/>
</dbReference>
<name>A0AAU7NV30_9GAMM</name>
<proteinExistence type="predicted"/>
<dbReference type="RefSeq" id="WP_305906407.1">
    <property type="nucleotide sequence ID" value="NZ_CP157743.1"/>
</dbReference>